<dbReference type="Gene3D" id="3.40.30.10">
    <property type="entry name" value="Glutaredoxin"/>
    <property type="match status" value="1"/>
</dbReference>
<evidence type="ECO:0000259" key="2">
    <source>
        <dbReference type="Pfam" id="PF00462"/>
    </source>
</evidence>
<feature type="signal peptide" evidence="1">
    <location>
        <begin position="1"/>
        <end position="21"/>
    </location>
</feature>
<dbReference type="AlphaFoldDB" id="A0A7S2WH91"/>
<proteinExistence type="predicted"/>
<evidence type="ECO:0000256" key="1">
    <source>
        <dbReference type="SAM" id="SignalP"/>
    </source>
</evidence>
<dbReference type="PROSITE" id="PS51354">
    <property type="entry name" value="GLUTAREDOXIN_2"/>
    <property type="match status" value="1"/>
</dbReference>
<dbReference type="InterPro" id="IPR036249">
    <property type="entry name" value="Thioredoxin-like_sf"/>
</dbReference>
<dbReference type="EMBL" id="HBHI01021916">
    <property type="protein sequence ID" value="CAD9686810.1"/>
    <property type="molecule type" value="Transcribed_RNA"/>
</dbReference>
<keyword evidence="1" id="KW-0732">Signal</keyword>
<dbReference type="InterPro" id="IPR002109">
    <property type="entry name" value="Glutaredoxin"/>
</dbReference>
<dbReference type="SUPFAM" id="SSF52833">
    <property type="entry name" value="Thioredoxin-like"/>
    <property type="match status" value="1"/>
</dbReference>
<dbReference type="GO" id="GO:0034599">
    <property type="term" value="P:cellular response to oxidative stress"/>
    <property type="evidence" value="ECO:0007669"/>
    <property type="project" value="TreeGrafter"/>
</dbReference>
<dbReference type="PANTHER" id="PTHR45694">
    <property type="entry name" value="GLUTAREDOXIN 2"/>
    <property type="match status" value="1"/>
</dbReference>
<reference evidence="3" key="1">
    <citation type="submission" date="2021-01" db="EMBL/GenBank/DDBJ databases">
        <authorList>
            <person name="Corre E."/>
            <person name="Pelletier E."/>
            <person name="Niang G."/>
            <person name="Scheremetjew M."/>
            <person name="Finn R."/>
            <person name="Kale V."/>
            <person name="Holt S."/>
            <person name="Cochrane G."/>
            <person name="Meng A."/>
            <person name="Brown T."/>
            <person name="Cohen L."/>
        </authorList>
    </citation>
    <scope>NUCLEOTIDE SEQUENCE</scope>
    <source>
        <strain evidence="3">CCMP1452</strain>
    </source>
</reference>
<feature type="domain" description="Glutaredoxin" evidence="2">
    <location>
        <begin position="88"/>
        <end position="138"/>
    </location>
</feature>
<dbReference type="GO" id="GO:0015038">
    <property type="term" value="F:glutathione disulfide oxidoreductase activity"/>
    <property type="evidence" value="ECO:0007669"/>
    <property type="project" value="TreeGrafter"/>
</dbReference>
<name>A0A7S2WH91_9STRA</name>
<sequence>MMKKFAAGALVVLLSALTIEAFVPAKNKNCFYDHSTSSFSRHVEPKSNHKCRNIELNMSIVAATIRVNDFVYSKKVIIFGVSDDAHTLRVKNLFDEGHVQYTTVFLDLLEDGPEMMEGIKHMTGRTQVPCVYIDGKFVGGHDHIFAMNLDGHLGQLFDEIGAIPYDRMRELKEIWKQPPISNLSGTRGQDAYLT</sequence>
<accession>A0A7S2WH91</accession>
<dbReference type="GO" id="GO:0005737">
    <property type="term" value="C:cytoplasm"/>
    <property type="evidence" value="ECO:0007669"/>
    <property type="project" value="TreeGrafter"/>
</dbReference>
<gene>
    <name evidence="3" type="ORF">EANT1437_LOCUS11242</name>
</gene>
<dbReference type="Pfam" id="PF00462">
    <property type="entry name" value="Glutaredoxin"/>
    <property type="match status" value="1"/>
</dbReference>
<dbReference type="PANTHER" id="PTHR45694:SF18">
    <property type="entry name" value="GLUTAREDOXIN-1-RELATED"/>
    <property type="match status" value="1"/>
</dbReference>
<feature type="chain" id="PRO_5030943445" description="Glutaredoxin domain-containing protein" evidence="1">
    <location>
        <begin position="22"/>
        <end position="194"/>
    </location>
</feature>
<evidence type="ECO:0000313" key="3">
    <source>
        <dbReference type="EMBL" id="CAD9686810.1"/>
    </source>
</evidence>
<organism evidence="3">
    <name type="scientific">Eucampia antarctica</name>
    <dbReference type="NCBI Taxonomy" id="49252"/>
    <lineage>
        <taxon>Eukaryota</taxon>
        <taxon>Sar</taxon>
        <taxon>Stramenopiles</taxon>
        <taxon>Ochrophyta</taxon>
        <taxon>Bacillariophyta</taxon>
        <taxon>Mediophyceae</taxon>
        <taxon>Biddulphiophycidae</taxon>
        <taxon>Hemiaulales</taxon>
        <taxon>Hemiaulaceae</taxon>
        <taxon>Eucampia</taxon>
    </lineage>
</organism>
<protein>
    <recommendedName>
        <fullName evidence="2">Glutaredoxin domain-containing protein</fullName>
    </recommendedName>
</protein>